<evidence type="ECO:0000256" key="1">
    <source>
        <dbReference type="ARBA" id="ARBA00004123"/>
    </source>
</evidence>
<keyword evidence="8" id="KW-1185">Reference proteome</keyword>
<accession>A0AAN9T4N7</accession>
<evidence type="ECO:0000256" key="6">
    <source>
        <dbReference type="SAM" id="MobiDB-lite"/>
    </source>
</evidence>
<dbReference type="GO" id="GO:0005634">
    <property type="term" value="C:nucleus"/>
    <property type="evidence" value="ECO:0007669"/>
    <property type="project" value="UniProtKB-SubCell"/>
</dbReference>
<comment type="similarity">
    <text evidence="2 5">Belongs to the RRS1 family.</text>
</comment>
<sequence length="349" mass="40059">MDIVNEILNKDEQSRKEASQSILVTKLIEPEVYPRDLLVIDTNELNVPELRGPNKEELLKSNTRDCIQILLNTLADYPKETKDGKVFIKVAGAAYNLPREKPAPVPKPLTKWERFAKEKGIQKKKKPRTTWDDTLQKWVPTYGYRKVQAEKQKDWLLEVPQNLDPNTDMFAEKVKTKKENVAKNEYQRLRNIAAARKIKVPQVGLPPMEANLHVPQLQIAADVARVSTASLGKFQPKLPEDKNTKPIKNVGNKKKRRLMNSNEEKEMNLNIAEKVLKKKPKLDLSKGVNKQIHEEQTQRSIDRAEKRKGKKKNFGDSDKPKKSKSQFKRPKAQKGQRVGKKSGGGRKRR</sequence>
<proteinExistence type="inferred from homology"/>
<keyword evidence="3 5" id="KW-0690">Ribosome biogenesis</keyword>
<keyword evidence="4 5" id="KW-0539">Nucleus</keyword>
<comment type="subcellular location">
    <subcellularLocation>
        <location evidence="1 5">Nucleus</location>
    </subcellularLocation>
</comment>
<dbReference type="Proteomes" id="UP001367676">
    <property type="component" value="Unassembled WGS sequence"/>
</dbReference>
<dbReference type="Pfam" id="PF04939">
    <property type="entry name" value="RRS1"/>
    <property type="match status" value="1"/>
</dbReference>
<dbReference type="GO" id="GO:0042254">
    <property type="term" value="P:ribosome biogenesis"/>
    <property type="evidence" value="ECO:0007669"/>
    <property type="project" value="UniProtKB-KW"/>
</dbReference>
<comment type="function">
    <text evidence="5">Involved in ribosomal large subunit assembly.</text>
</comment>
<comment type="caution">
    <text evidence="7">The sequence shown here is derived from an EMBL/GenBank/DDBJ whole genome shotgun (WGS) entry which is preliminary data.</text>
</comment>
<name>A0AAN9T4N7_9HEMI</name>
<evidence type="ECO:0000313" key="7">
    <source>
        <dbReference type="EMBL" id="KAK7573818.1"/>
    </source>
</evidence>
<organism evidence="7 8">
    <name type="scientific">Parthenolecanium corni</name>
    <dbReference type="NCBI Taxonomy" id="536013"/>
    <lineage>
        <taxon>Eukaryota</taxon>
        <taxon>Metazoa</taxon>
        <taxon>Ecdysozoa</taxon>
        <taxon>Arthropoda</taxon>
        <taxon>Hexapoda</taxon>
        <taxon>Insecta</taxon>
        <taxon>Pterygota</taxon>
        <taxon>Neoptera</taxon>
        <taxon>Paraneoptera</taxon>
        <taxon>Hemiptera</taxon>
        <taxon>Sternorrhyncha</taxon>
        <taxon>Coccoidea</taxon>
        <taxon>Coccidae</taxon>
        <taxon>Parthenolecanium</taxon>
    </lineage>
</organism>
<protein>
    <recommendedName>
        <fullName evidence="5">Ribosome biogenesis regulatory protein</fullName>
    </recommendedName>
</protein>
<dbReference type="InterPro" id="IPR007023">
    <property type="entry name" value="Ribosom_reg"/>
</dbReference>
<dbReference type="AlphaFoldDB" id="A0AAN9T4N7"/>
<dbReference type="EMBL" id="JBBCAQ010000037">
    <property type="protein sequence ID" value="KAK7573818.1"/>
    <property type="molecule type" value="Genomic_DNA"/>
</dbReference>
<evidence type="ECO:0000256" key="2">
    <source>
        <dbReference type="ARBA" id="ARBA00010077"/>
    </source>
</evidence>
<evidence type="ECO:0000313" key="8">
    <source>
        <dbReference type="Proteomes" id="UP001367676"/>
    </source>
</evidence>
<evidence type="ECO:0000256" key="5">
    <source>
        <dbReference type="RuleBase" id="RU364132"/>
    </source>
</evidence>
<feature type="region of interest" description="Disordered" evidence="6">
    <location>
        <begin position="234"/>
        <end position="264"/>
    </location>
</feature>
<feature type="region of interest" description="Disordered" evidence="6">
    <location>
        <begin position="282"/>
        <end position="349"/>
    </location>
</feature>
<feature type="compositionally biased region" description="Basic and acidic residues" evidence="6">
    <location>
        <begin position="291"/>
        <end position="305"/>
    </location>
</feature>
<evidence type="ECO:0000256" key="4">
    <source>
        <dbReference type="ARBA" id="ARBA00023242"/>
    </source>
</evidence>
<evidence type="ECO:0000256" key="3">
    <source>
        <dbReference type="ARBA" id="ARBA00022517"/>
    </source>
</evidence>
<gene>
    <name evidence="7" type="ORF">V9T40_011009</name>
</gene>
<reference evidence="7 8" key="1">
    <citation type="submission" date="2024-03" db="EMBL/GenBank/DDBJ databases">
        <title>Adaptation during the transition from Ophiocordyceps entomopathogen to insect associate is accompanied by gene loss and intensified selection.</title>
        <authorList>
            <person name="Ward C.M."/>
            <person name="Onetto C.A."/>
            <person name="Borneman A.R."/>
        </authorList>
    </citation>
    <scope>NUCLEOTIDE SEQUENCE [LARGE SCALE GENOMIC DNA]</scope>
    <source>
        <strain evidence="7">AWRI1</strain>
        <tissue evidence="7">Single Adult Female</tissue>
    </source>
</reference>
<feature type="compositionally biased region" description="Basic residues" evidence="6">
    <location>
        <begin position="321"/>
        <end position="349"/>
    </location>
</feature>